<keyword evidence="4" id="KW-1185">Reference proteome</keyword>
<evidence type="ECO:0000256" key="1">
    <source>
        <dbReference type="SAM" id="MobiDB-lite"/>
    </source>
</evidence>
<dbReference type="InParanoid" id="T1FH97"/>
<accession>T1FH97</accession>
<dbReference type="KEGG" id="hro:HELRODRAFT_181735"/>
<reference evidence="4" key="1">
    <citation type="submission" date="2012-12" db="EMBL/GenBank/DDBJ databases">
        <authorList>
            <person name="Hellsten U."/>
            <person name="Grimwood J."/>
            <person name="Chapman J.A."/>
            <person name="Shapiro H."/>
            <person name="Aerts A."/>
            <person name="Otillar R.P."/>
            <person name="Terry A.Y."/>
            <person name="Boore J.L."/>
            <person name="Simakov O."/>
            <person name="Marletaz F."/>
            <person name="Cho S.-J."/>
            <person name="Edsinger-Gonzales E."/>
            <person name="Havlak P."/>
            <person name="Kuo D.-H."/>
            <person name="Larsson T."/>
            <person name="Lv J."/>
            <person name="Arendt D."/>
            <person name="Savage R."/>
            <person name="Osoegawa K."/>
            <person name="de Jong P."/>
            <person name="Lindberg D.R."/>
            <person name="Seaver E.C."/>
            <person name="Weisblat D.A."/>
            <person name="Putnam N.H."/>
            <person name="Grigoriev I.V."/>
            <person name="Rokhsar D.S."/>
        </authorList>
    </citation>
    <scope>NUCLEOTIDE SEQUENCE</scope>
</reference>
<evidence type="ECO:0000313" key="2">
    <source>
        <dbReference type="EMBL" id="ESN92118.1"/>
    </source>
</evidence>
<dbReference type="AlphaFoldDB" id="T1FH97"/>
<gene>
    <name evidence="3" type="primary">20208196</name>
    <name evidence="2" type="ORF">HELRODRAFT_181735</name>
</gene>
<name>T1FH97_HELRO</name>
<dbReference type="HOGENOM" id="CLU_1186156_0_0_1"/>
<organism evidence="3 4">
    <name type="scientific">Helobdella robusta</name>
    <name type="common">Californian leech</name>
    <dbReference type="NCBI Taxonomy" id="6412"/>
    <lineage>
        <taxon>Eukaryota</taxon>
        <taxon>Metazoa</taxon>
        <taxon>Spiralia</taxon>
        <taxon>Lophotrochozoa</taxon>
        <taxon>Annelida</taxon>
        <taxon>Clitellata</taxon>
        <taxon>Hirudinea</taxon>
        <taxon>Rhynchobdellida</taxon>
        <taxon>Glossiphoniidae</taxon>
        <taxon>Helobdella</taxon>
    </lineage>
</organism>
<proteinExistence type="predicted"/>
<dbReference type="Pfam" id="PF14774">
    <property type="entry name" value="FAM177"/>
    <property type="match status" value="1"/>
</dbReference>
<dbReference type="PANTHER" id="PTHR31206">
    <property type="entry name" value="LP10445P"/>
    <property type="match status" value="1"/>
</dbReference>
<dbReference type="PANTHER" id="PTHR31206:SF1">
    <property type="entry name" value="LP10445P"/>
    <property type="match status" value="1"/>
</dbReference>
<evidence type="ECO:0000313" key="4">
    <source>
        <dbReference type="Proteomes" id="UP000015101"/>
    </source>
</evidence>
<feature type="compositionally biased region" description="Basic and acidic residues" evidence="1">
    <location>
        <begin position="105"/>
        <end position="135"/>
    </location>
</feature>
<dbReference type="Proteomes" id="UP000015101">
    <property type="component" value="Unassembled WGS sequence"/>
</dbReference>
<dbReference type="GeneID" id="20208196"/>
<feature type="region of interest" description="Disordered" evidence="1">
    <location>
        <begin position="105"/>
        <end position="142"/>
    </location>
</feature>
<reference evidence="3" key="3">
    <citation type="submission" date="2015-06" db="UniProtKB">
        <authorList>
            <consortium name="EnsemblMetazoa"/>
        </authorList>
    </citation>
    <scope>IDENTIFICATION</scope>
</reference>
<sequence length="234" mass="25766">MNLPGLKNESLGVTPAATSPSDVMIMTKKPKKIIHFSDGAFEEYSDDDDDGKNATAGVDQKNENTLIDPVTDDDVLDGAGEKLAWFFGITSPKYQYAIDEYMRRKKEEQEDREFEERERQAKMERETRIKNDKQRQSSNSIATIETNKSNISVISPTKPISNAEKLSIYSTGRTADDYIKTESEAISDFPEVIISSEIPNKGFNSGSAAAASSVAVNLAELGSDNDASSDVTKF</sequence>
<dbReference type="OrthoDB" id="45963at2759"/>
<dbReference type="CTD" id="20208196"/>
<reference evidence="2 4" key="2">
    <citation type="journal article" date="2013" name="Nature">
        <title>Insights into bilaterian evolution from three spiralian genomes.</title>
        <authorList>
            <person name="Simakov O."/>
            <person name="Marletaz F."/>
            <person name="Cho S.J."/>
            <person name="Edsinger-Gonzales E."/>
            <person name="Havlak P."/>
            <person name="Hellsten U."/>
            <person name="Kuo D.H."/>
            <person name="Larsson T."/>
            <person name="Lv J."/>
            <person name="Arendt D."/>
            <person name="Savage R."/>
            <person name="Osoegawa K."/>
            <person name="de Jong P."/>
            <person name="Grimwood J."/>
            <person name="Chapman J.A."/>
            <person name="Shapiro H."/>
            <person name="Aerts A."/>
            <person name="Otillar R.P."/>
            <person name="Terry A.Y."/>
            <person name="Boore J.L."/>
            <person name="Grigoriev I.V."/>
            <person name="Lindberg D.R."/>
            <person name="Seaver E.C."/>
            <person name="Weisblat D.A."/>
            <person name="Putnam N.H."/>
            <person name="Rokhsar D.S."/>
        </authorList>
    </citation>
    <scope>NUCLEOTIDE SEQUENCE</scope>
</reference>
<dbReference type="RefSeq" id="XP_009029773.1">
    <property type="nucleotide sequence ID" value="XM_009031525.1"/>
</dbReference>
<dbReference type="eggNOG" id="ENOG502RYW3">
    <property type="taxonomic scope" value="Eukaryota"/>
</dbReference>
<dbReference type="EnsemblMetazoa" id="HelroT181735">
    <property type="protein sequence ID" value="HelroP181735"/>
    <property type="gene ID" value="HelroG181735"/>
</dbReference>
<protein>
    <submittedName>
        <fullName evidence="2 3">Uncharacterized protein</fullName>
    </submittedName>
</protein>
<dbReference type="EMBL" id="AMQM01007786">
    <property type="status" value="NOT_ANNOTATED_CDS"/>
    <property type="molecule type" value="Genomic_DNA"/>
</dbReference>
<dbReference type="InterPro" id="IPR028260">
    <property type="entry name" value="FAM177"/>
</dbReference>
<evidence type="ECO:0000313" key="3">
    <source>
        <dbReference type="EnsemblMetazoa" id="HelroP181735"/>
    </source>
</evidence>
<feature type="region of interest" description="Disordered" evidence="1">
    <location>
        <begin position="42"/>
        <end position="66"/>
    </location>
</feature>
<dbReference type="EMBL" id="KB097667">
    <property type="protein sequence ID" value="ESN92118.1"/>
    <property type="molecule type" value="Genomic_DNA"/>
</dbReference>